<dbReference type="EC" id="2.3.1.234" evidence="2"/>
<dbReference type="Pfam" id="PF00814">
    <property type="entry name" value="TsaD"/>
    <property type="match status" value="1"/>
</dbReference>
<dbReference type="NCBIfam" id="TIGR03725">
    <property type="entry name" value="T6A_YeaZ"/>
    <property type="match status" value="1"/>
</dbReference>
<organism evidence="2 3">
    <name type="scientific">Filifactor villosus</name>
    <dbReference type="NCBI Taxonomy" id="29374"/>
    <lineage>
        <taxon>Bacteria</taxon>
        <taxon>Bacillati</taxon>
        <taxon>Bacillota</taxon>
        <taxon>Clostridia</taxon>
        <taxon>Peptostreptococcales</taxon>
        <taxon>Filifactoraceae</taxon>
        <taxon>Filifactor</taxon>
    </lineage>
</organism>
<dbReference type="SUPFAM" id="SSF53067">
    <property type="entry name" value="Actin-like ATPase domain"/>
    <property type="match status" value="2"/>
</dbReference>
<dbReference type="Proteomes" id="UP001595916">
    <property type="component" value="Unassembled WGS sequence"/>
</dbReference>
<keyword evidence="2" id="KW-0012">Acyltransferase</keyword>
<proteinExistence type="predicted"/>
<evidence type="ECO:0000259" key="1">
    <source>
        <dbReference type="Pfam" id="PF00814"/>
    </source>
</evidence>
<protein>
    <submittedName>
        <fullName evidence="2">tRNA (Adenosine(37)-N6)-threonylcarbamoyltransferase complex dimerization subunit type 1 TsaB</fullName>
        <ecNumber evidence="2">2.3.1.234</ecNumber>
    </submittedName>
</protein>
<dbReference type="Gene3D" id="3.30.420.40">
    <property type="match status" value="2"/>
</dbReference>
<dbReference type="InterPro" id="IPR043129">
    <property type="entry name" value="ATPase_NBD"/>
</dbReference>
<keyword evidence="2" id="KW-0808">Transferase</keyword>
<accession>A0ABV9QKP5</accession>
<gene>
    <name evidence="2" type="primary">tsaB</name>
    <name evidence="2" type="ORF">ACFO4R_02470</name>
</gene>
<dbReference type="PANTHER" id="PTHR11735">
    <property type="entry name" value="TRNA N6-ADENOSINE THREONYLCARBAMOYLTRANSFERASE"/>
    <property type="match status" value="1"/>
</dbReference>
<comment type="caution">
    <text evidence="2">The sequence shown here is derived from an EMBL/GenBank/DDBJ whole genome shotgun (WGS) entry which is preliminary data.</text>
</comment>
<evidence type="ECO:0000313" key="3">
    <source>
        <dbReference type="Proteomes" id="UP001595916"/>
    </source>
</evidence>
<dbReference type="InterPro" id="IPR022496">
    <property type="entry name" value="T6A_TsaB"/>
</dbReference>
<dbReference type="CDD" id="cd24032">
    <property type="entry name" value="ASKHA_NBD_TsaB"/>
    <property type="match status" value="1"/>
</dbReference>
<feature type="domain" description="Gcp-like" evidence="1">
    <location>
        <begin position="34"/>
        <end position="151"/>
    </location>
</feature>
<keyword evidence="3" id="KW-1185">Reference proteome</keyword>
<dbReference type="InterPro" id="IPR000905">
    <property type="entry name" value="Gcp-like_dom"/>
</dbReference>
<evidence type="ECO:0000313" key="2">
    <source>
        <dbReference type="EMBL" id="MFC4803936.1"/>
    </source>
</evidence>
<sequence>MKILGIDTSTASLSVALMVDGVLKYELNQNHALTHSERLMPYIATMMEAIGCSMDEVDRFACTVGPGSFTGVRIGVSVANAFALALNKEVVGVSTLEAMAYSHRFSEDVLLATTDAQRGNFYAAFYKRDEEHPETLKVLDEEAVLSVKDLEEKIVQYPQVILIGDAVKLWEDVPSNVVKAPCDLRFPRASSVCLLSLQKEGKGYIEPVYLRKSQAELQFEERTGKSL</sequence>
<dbReference type="RefSeq" id="WP_379787412.1">
    <property type="nucleotide sequence ID" value="NZ_JBHSHL010000008.1"/>
</dbReference>
<name>A0ABV9QKP5_9FIRM</name>
<dbReference type="PANTHER" id="PTHR11735:SF11">
    <property type="entry name" value="TRNA THREONYLCARBAMOYLADENOSINE BIOSYNTHESIS PROTEIN TSAB"/>
    <property type="match status" value="1"/>
</dbReference>
<dbReference type="EMBL" id="JBHSHL010000008">
    <property type="protein sequence ID" value="MFC4803936.1"/>
    <property type="molecule type" value="Genomic_DNA"/>
</dbReference>
<reference evidence="3" key="1">
    <citation type="journal article" date="2019" name="Int. J. Syst. Evol. Microbiol.">
        <title>The Global Catalogue of Microorganisms (GCM) 10K type strain sequencing project: providing services to taxonomists for standard genome sequencing and annotation.</title>
        <authorList>
            <consortium name="The Broad Institute Genomics Platform"/>
            <consortium name="The Broad Institute Genome Sequencing Center for Infectious Disease"/>
            <person name="Wu L."/>
            <person name="Ma J."/>
        </authorList>
    </citation>
    <scope>NUCLEOTIDE SEQUENCE [LARGE SCALE GENOMIC DNA]</scope>
    <source>
        <strain evidence="3">CCUG 46385</strain>
    </source>
</reference>
<dbReference type="GO" id="GO:0061711">
    <property type="term" value="F:tRNA N(6)-L-threonylcarbamoyladenine synthase activity"/>
    <property type="evidence" value="ECO:0007669"/>
    <property type="project" value="UniProtKB-EC"/>
</dbReference>